<dbReference type="Proteomes" id="UP000515123">
    <property type="component" value="Unplaced"/>
</dbReference>
<keyword evidence="13" id="KW-0245">EGF-like domain</keyword>
<evidence type="ECO:0000256" key="8">
    <source>
        <dbReference type="ARBA" id="ARBA00022840"/>
    </source>
</evidence>
<keyword evidence="2" id="KW-0723">Serine/threonine-protein kinase</keyword>
<organism evidence="18 19">
    <name type="scientific">Ananas comosus</name>
    <name type="common">Pineapple</name>
    <name type="synonym">Ananas ananas</name>
    <dbReference type="NCBI Taxonomy" id="4615"/>
    <lineage>
        <taxon>Eukaryota</taxon>
        <taxon>Viridiplantae</taxon>
        <taxon>Streptophyta</taxon>
        <taxon>Embryophyta</taxon>
        <taxon>Tracheophyta</taxon>
        <taxon>Spermatophyta</taxon>
        <taxon>Magnoliopsida</taxon>
        <taxon>Liliopsida</taxon>
        <taxon>Poales</taxon>
        <taxon>Bromeliaceae</taxon>
        <taxon>Bromelioideae</taxon>
        <taxon>Ananas</taxon>
    </lineage>
</organism>
<dbReference type="Pfam" id="PF13947">
    <property type="entry name" value="GUB_WAK_bind"/>
    <property type="match status" value="1"/>
</dbReference>
<dbReference type="SMART" id="SM00220">
    <property type="entry name" value="S_TKc"/>
    <property type="match status" value="1"/>
</dbReference>
<evidence type="ECO:0000256" key="9">
    <source>
        <dbReference type="ARBA" id="ARBA00022989"/>
    </source>
</evidence>
<dbReference type="Pfam" id="PF00069">
    <property type="entry name" value="Pkinase"/>
    <property type="match status" value="1"/>
</dbReference>
<evidence type="ECO:0000256" key="14">
    <source>
        <dbReference type="PROSITE-ProRule" id="PRU10141"/>
    </source>
</evidence>
<dbReference type="GeneID" id="109706196"/>
<feature type="domain" description="Protein kinase" evidence="16">
    <location>
        <begin position="434"/>
        <end position="716"/>
    </location>
</feature>
<dbReference type="PROSITE" id="PS50026">
    <property type="entry name" value="EGF_3"/>
    <property type="match status" value="1"/>
</dbReference>
<comment type="caution">
    <text evidence="13">Lacks conserved residue(s) required for the propagation of feature annotation.</text>
</comment>
<dbReference type="PROSITE" id="PS00107">
    <property type="entry name" value="PROTEIN_KINASE_ATP"/>
    <property type="match status" value="1"/>
</dbReference>
<dbReference type="InterPro" id="IPR008271">
    <property type="entry name" value="Ser/Thr_kinase_AS"/>
</dbReference>
<dbReference type="PROSITE" id="PS01187">
    <property type="entry name" value="EGF_CA"/>
    <property type="match status" value="1"/>
</dbReference>
<dbReference type="CDD" id="cd14066">
    <property type="entry name" value="STKc_IRAK"/>
    <property type="match status" value="1"/>
</dbReference>
<dbReference type="GO" id="GO:0004674">
    <property type="term" value="F:protein serine/threonine kinase activity"/>
    <property type="evidence" value="ECO:0007669"/>
    <property type="project" value="UniProtKB-KW"/>
</dbReference>
<dbReference type="InterPro" id="IPR017441">
    <property type="entry name" value="Protein_kinase_ATP_BS"/>
</dbReference>
<keyword evidence="5" id="KW-0732">Signal</keyword>
<dbReference type="PROSITE" id="PS00010">
    <property type="entry name" value="ASX_HYDROXYL"/>
    <property type="match status" value="1"/>
</dbReference>
<dbReference type="SMART" id="SM00179">
    <property type="entry name" value="EGF_CA"/>
    <property type="match status" value="1"/>
</dbReference>
<protein>
    <submittedName>
        <fullName evidence="19">Wall-associated receptor kinase-like 16</fullName>
    </submittedName>
</protein>
<accession>A0A6P5EGL7</accession>
<dbReference type="InterPro" id="IPR000742">
    <property type="entry name" value="EGF"/>
</dbReference>
<dbReference type="InterPro" id="IPR001881">
    <property type="entry name" value="EGF-like_Ca-bd_dom"/>
</dbReference>
<feature type="domain" description="EGF-like" evidence="17">
    <location>
        <begin position="314"/>
        <end position="348"/>
    </location>
</feature>
<sequence>MVKNKKKQTKRTMECKENSIPTGIVFLWGLLVLLLLALQLTSASVALPGCLERCGDVEIPYPFGIGRNCSMEGFTLNCTFSKGTHKPFLNHIEFLSISLSLGLARVAGYVSSQCYNATASNVTYNDWEMNLWASPYRFSSTLNKFTTIGCMTLAYLIESNTPNSMANSSYWSACVSMCRRRDDLKNGSCTGIGCCQTAIPKGMVHYRVWFAENFTSTNTYNLSRCNYAALVEERAFNFSTSYITTDELYGGTLPLVINWAVRNKTCWEARRNMTSYACVSENSTCLDSADGPGYLCNCSEGYQGNPYLPHGCRDIDECANKDGSPCSGDCHNTQGGYWCSCPRGTHGDPYKGTCYPKLPPAAKLVIGICISLLIILIIMLCIHVILERRKLIKVKEENFQQHGGWLLLEEIRNRQGLAFKMFTEKELEQATNKFHKNNIIGHGSYGTVYKGILKDNHVVAIKRAKIINERQKKEFGKEMLILSQVNHRNIVKLLGCCLEVEVPMLVYEYISNGNLFQLIHGNGRRIYKSLETRLKIALESAEALAYLHSSASPPIIHGDVKSANILLDDHLMAKVSDFGASMLAPRDETQFVTLVQGTCGYLDPEYLQTCLLIDKSDVYSFGVVLLELLTGKKALRFEGTEREMSLSSSFLSAMKEGRFSELLDDQIKYNEDVERINEIAVLAKACLNVKGEDRPSMKEVAEELDRLKKMKQHTWEQHNHAEIESLLDNLSSYREEENTGFYSLEKKAMLSIEPGR</sequence>
<evidence type="ECO:0000313" key="18">
    <source>
        <dbReference type="Proteomes" id="UP000515123"/>
    </source>
</evidence>
<keyword evidence="8 14" id="KW-0067">ATP-binding</keyword>
<evidence type="ECO:0000256" key="7">
    <source>
        <dbReference type="ARBA" id="ARBA00022777"/>
    </source>
</evidence>
<dbReference type="Gene3D" id="3.30.200.20">
    <property type="entry name" value="Phosphorylase Kinase, domain 1"/>
    <property type="match status" value="1"/>
</dbReference>
<evidence type="ECO:0000256" key="13">
    <source>
        <dbReference type="PROSITE-ProRule" id="PRU00076"/>
    </source>
</evidence>
<dbReference type="SUPFAM" id="SSF56112">
    <property type="entry name" value="Protein kinase-like (PK-like)"/>
    <property type="match status" value="1"/>
</dbReference>
<evidence type="ECO:0000256" key="5">
    <source>
        <dbReference type="ARBA" id="ARBA00022729"/>
    </source>
</evidence>
<dbReference type="PROSITE" id="PS50011">
    <property type="entry name" value="PROTEIN_KINASE_DOM"/>
    <property type="match status" value="1"/>
</dbReference>
<dbReference type="GO" id="GO:0005886">
    <property type="term" value="C:plasma membrane"/>
    <property type="evidence" value="ECO:0007669"/>
    <property type="project" value="TreeGrafter"/>
</dbReference>
<comment type="subcellular location">
    <subcellularLocation>
        <location evidence="1">Membrane</location>
        <topology evidence="1">Single-pass type I membrane protein</topology>
    </subcellularLocation>
</comment>
<dbReference type="RefSeq" id="XP_020082586.1">
    <property type="nucleotide sequence ID" value="XM_020226997.1"/>
</dbReference>
<dbReference type="CDD" id="cd00054">
    <property type="entry name" value="EGF_CA"/>
    <property type="match status" value="1"/>
</dbReference>
<dbReference type="OrthoDB" id="4062651at2759"/>
<proteinExistence type="predicted"/>
<dbReference type="Gene3D" id="2.10.25.10">
    <property type="entry name" value="Laminin"/>
    <property type="match status" value="1"/>
</dbReference>
<keyword evidence="3" id="KW-0808">Transferase</keyword>
<keyword evidence="9 15" id="KW-1133">Transmembrane helix</keyword>
<dbReference type="Gene3D" id="1.10.510.10">
    <property type="entry name" value="Transferase(Phosphotransferase) domain 1"/>
    <property type="match status" value="1"/>
</dbReference>
<dbReference type="InterPro" id="IPR000719">
    <property type="entry name" value="Prot_kinase_dom"/>
</dbReference>
<evidence type="ECO:0000313" key="19">
    <source>
        <dbReference type="RefSeq" id="XP_020082586.1"/>
    </source>
</evidence>
<dbReference type="SMART" id="SM00181">
    <property type="entry name" value="EGF"/>
    <property type="match status" value="2"/>
</dbReference>
<dbReference type="InterPro" id="IPR025287">
    <property type="entry name" value="WAK_GUB"/>
</dbReference>
<evidence type="ECO:0000256" key="3">
    <source>
        <dbReference type="ARBA" id="ARBA00022679"/>
    </source>
</evidence>
<keyword evidence="4 15" id="KW-0812">Transmembrane</keyword>
<evidence type="ECO:0000259" key="17">
    <source>
        <dbReference type="PROSITE" id="PS50026"/>
    </source>
</evidence>
<keyword evidence="6 14" id="KW-0547">Nucleotide-binding</keyword>
<dbReference type="GO" id="GO:0005509">
    <property type="term" value="F:calcium ion binding"/>
    <property type="evidence" value="ECO:0007669"/>
    <property type="project" value="InterPro"/>
</dbReference>
<keyword evidence="11" id="KW-1015">Disulfide bond</keyword>
<feature type="binding site" evidence="14">
    <location>
        <position position="462"/>
    </location>
    <ligand>
        <name>ATP</name>
        <dbReference type="ChEBI" id="CHEBI:30616"/>
    </ligand>
</feature>
<dbReference type="InterPro" id="IPR000152">
    <property type="entry name" value="EGF-type_Asp/Asn_hydroxyl_site"/>
</dbReference>
<evidence type="ECO:0000256" key="2">
    <source>
        <dbReference type="ARBA" id="ARBA00022527"/>
    </source>
</evidence>
<evidence type="ECO:0000256" key="11">
    <source>
        <dbReference type="ARBA" id="ARBA00023157"/>
    </source>
</evidence>
<evidence type="ECO:0000259" key="16">
    <source>
        <dbReference type="PROSITE" id="PS50011"/>
    </source>
</evidence>
<dbReference type="PANTHER" id="PTHR27005:SF479">
    <property type="entry name" value="OS06G0706600 PROTEIN"/>
    <property type="match status" value="1"/>
</dbReference>
<dbReference type="InterPro" id="IPR011009">
    <property type="entry name" value="Kinase-like_dom_sf"/>
</dbReference>
<keyword evidence="10 15" id="KW-0472">Membrane</keyword>
<dbReference type="FunFam" id="2.10.25.10:FF:000628">
    <property type="entry name" value="Wall-associated receptor kinase 2"/>
    <property type="match status" value="1"/>
</dbReference>
<evidence type="ECO:0000256" key="15">
    <source>
        <dbReference type="SAM" id="Phobius"/>
    </source>
</evidence>
<reference evidence="18" key="1">
    <citation type="journal article" date="2015" name="Nat. Genet.">
        <title>The pineapple genome and the evolution of CAM photosynthesis.</title>
        <authorList>
            <person name="Ming R."/>
            <person name="VanBuren R."/>
            <person name="Wai C.M."/>
            <person name="Tang H."/>
            <person name="Schatz M.C."/>
            <person name="Bowers J.E."/>
            <person name="Lyons E."/>
            <person name="Wang M.L."/>
            <person name="Chen J."/>
            <person name="Biggers E."/>
            <person name="Zhang J."/>
            <person name="Huang L."/>
            <person name="Zhang L."/>
            <person name="Miao W."/>
            <person name="Zhang J."/>
            <person name="Ye Z."/>
            <person name="Miao C."/>
            <person name="Lin Z."/>
            <person name="Wang H."/>
            <person name="Zhou H."/>
            <person name="Yim W.C."/>
            <person name="Priest H.D."/>
            <person name="Zheng C."/>
            <person name="Woodhouse M."/>
            <person name="Edger P.P."/>
            <person name="Guyot R."/>
            <person name="Guo H.B."/>
            <person name="Guo H."/>
            <person name="Zheng G."/>
            <person name="Singh R."/>
            <person name="Sharma A."/>
            <person name="Min X."/>
            <person name="Zheng Y."/>
            <person name="Lee H."/>
            <person name="Gurtowski J."/>
            <person name="Sedlazeck F.J."/>
            <person name="Harkess A."/>
            <person name="McKain M.R."/>
            <person name="Liao Z."/>
            <person name="Fang J."/>
            <person name="Liu J."/>
            <person name="Zhang X."/>
            <person name="Zhang Q."/>
            <person name="Hu W."/>
            <person name="Qin Y."/>
            <person name="Wang K."/>
            <person name="Chen L.Y."/>
            <person name="Shirley N."/>
            <person name="Lin Y.R."/>
            <person name="Liu L.Y."/>
            <person name="Hernandez A.G."/>
            <person name="Wright C.L."/>
            <person name="Bulone V."/>
            <person name="Tuskan G.A."/>
            <person name="Heath K."/>
            <person name="Zee F."/>
            <person name="Moore P.H."/>
            <person name="Sunkar R."/>
            <person name="Leebens-Mack J.H."/>
            <person name="Mockler T."/>
            <person name="Bennetzen J.L."/>
            <person name="Freeling M."/>
            <person name="Sankoff D."/>
            <person name="Paterson A.H."/>
            <person name="Zhu X."/>
            <person name="Yang X."/>
            <person name="Smith J.A."/>
            <person name="Cushman J.C."/>
            <person name="Paull R.E."/>
            <person name="Yu Q."/>
        </authorList>
    </citation>
    <scope>NUCLEOTIDE SEQUENCE [LARGE SCALE GENOMIC DNA]</scope>
    <source>
        <strain evidence="18">cv. F153</strain>
    </source>
</reference>
<keyword evidence="7" id="KW-0418">Kinase</keyword>
<evidence type="ECO:0000256" key="10">
    <source>
        <dbReference type="ARBA" id="ARBA00023136"/>
    </source>
</evidence>
<evidence type="ECO:0000256" key="1">
    <source>
        <dbReference type="ARBA" id="ARBA00004479"/>
    </source>
</evidence>
<keyword evidence="18" id="KW-1185">Reference proteome</keyword>
<dbReference type="PROSITE" id="PS00108">
    <property type="entry name" value="PROTEIN_KINASE_ST"/>
    <property type="match status" value="1"/>
</dbReference>
<evidence type="ECO:0000256" key="12">
    <source>
        <dbReference type="ARBA" id="ARBA00023180"/>
    </source>
</evidence>
<dbReference type="GO" id="GO:0005524">
    <property type="term" value="F:ATP binding"/>
    <property type="evidence" value="ECO:0007669"/>
    <property type="project" value="UniProtKB-UniRule"/>
</dbReference>
<dbReference type="FunFam" id="3.30.200.20:FF:000043">
    <property type="entry name" value="Wall-associated receptor kinase 2"/>
    <property type="match status" value="1"/>
</dbReference>
<reference evidence="19" key="2">
    <citation type="submission" date="2025-08" db="UniProtKB">
        <authorList>
            <consortium name="RefSeq"/>
        </authorList>
    </citation>
    <scope>IDENTIFICATION</scope>
    <source>
        <tissue evidence="19">Leaf</tissue>
    </source>
</reference>
<evidence type="ECO:0000256" key="6">
    <source>
        <dbReference type="ARBA" id="ARBA00022741"/>
    </source>
</evidence>
<dbReference type="InterPro" id="IPR018097">
    <property type="entry name" value="EGF_Ca-bd_CS"/>
</dbReference>
<dbReference type="SUPFAM" id="SSF57196">
    <property type="entry name" value="EGF/Laminin"/>
    <property type="match status" value="1"/>
</dbReference>
<name>A0A6P5EGL7_ANACO</name>
<dbReference type="FunFam" id="1.10.510.10:FF:000084">
    <property type="entry name" value="Wall-associated receptor kinase 2"/>
    <property type="match status" value="1"/>
</dbReference>
<dbReference type="GO" id="GO:0030247">
    <property type="term" value="F:polysaccharide binding"/>
    <property type="evidence" value="ECO:0007669"/>
    <property type="project" value="InterPro"/>
</dbReference>
<dbReference type="InterPro" id="IPR045274">
    <property type="entry name" value="WAK-like"/>
</dbReference>
<dbReference type="PANTHER" id="PTHR27005">
    <property type="entry name" value="WALL-ASSOCIATED RECEPTOR KINASE-LIKE 21"/>
    <property type="match status" value="1"/>
</dbReference>
<dbReference type="AlphaFoldDB" id="A0A6P5EGL7"/>
<keyword evidence="12" id="KW-0325">Glycoprotein</keyword>
<feature type="transmembrane region" description="Helical" evidence="15">
    <location>
        <begin position="364"/>
        <end position="386"/>
    </location>
</feature>
<dbReference type="GO" id="GO:0007166">
    <property type="term" value="P:cell surface receptor signaling pathway"/>
    <property type="evidence" value="ECO:0007669"/>
    <property type="project" value="InterPro"/>
</dbReference>
<gene>
    <name evidence="19" type="primary">LOC109706196</name>
</gene>
<evidence type="ECO:0000256" key="4">
    <source>
        <dbReference type="ARBA" id="ARBA00022692"/>
    </source>
</evidence>